<feature type="binding site" evidence="9">
    <location>
        <position position="64"/>
    </location>
    <ligand>
        <name>FMN</name>
        <dbReference type="ChEBI" id="CHEBI:58210"/>
    </ligand>
</feature>
<comment type="similarity">
    <text evidence="7">Belongs to the dus family.</text>
</comment>
<dbReference type="OrthoDB" id="9764501at2"/>
<feature type="active site" description="Proton donor" evidence="8">
    <location>
        <position position="94"/>
    </location>
</feature>
<dbReference type="GO" id="GO:0017150">
    <property type="term" value="F:tRNA dihydrouridine synthase activity"/>
    <property type="evidence" value="ECO:0007669"/>
    <property type="project" value="InterPro"/>
</dbReference>
<evidence type="ECO:0000256" key="8">
    <source>
        <dbReference type="PIRSR" id="PIRSR006621-1"/>
    </source>
</evidence>
<keyword evidence="3 7" id="KW-0288">FMN</keyword>
<feature type="domain" description="DUS-like FMN-binding" evidence="10">
    <location>
        <begin position="5"/>
        <end position="239"/>
    </location>
</feature>
<dbReference type="InterPro" id="IPR018517">
    <property type="entry name" value="tRNA_hU_synthase_CS"/>
</dbReference>
<keyword evidence="4 7" id="KW-0819">tRNA processing</keyword>
<dbReference type="PANTHER" id="PTHR45846:SF1">
    <property type="entry name" value="TRNA-DIHYDROURIDINE(47) SYNTHASE [NAD(P)(+)]-LIKE"/>
    <property type="match status" value="1"/>
</dbReference>
<dbReference type="PIRSF" id="PIRSF006621">
    <property type="entry name" value="Dus"/>
    <property type="match status" value="1"/>
</dbReference>
<evidence type="ECO:0000256" key="2">
    <source>
        <dbReference type="ARBA" id="ARBA00022630"/>
    </source>
</evidence>
<evidence type="ECO:0000256" key="5">
    <source>
        <dbReference type="ARBA" id="ARBA00022857"/>
    </source>
</evidence>
<protein>
    <recommendedName>
        <fullName evidence="7">tRNA-dihydrouridine synthase</fullName>
        <ecNumber evidence="7">1.3.1.-</ecNumber>
    </recommendedName>
</protein>
<evidence type="ECO:0000256" key="6">
    <source>
        <dbReference type="ARBA" id="ARBA00023002"/>
    </source>
</evidence>
<keyword evidence="6 7" id="KW-0560">Oxidoreductase</keyword>
<evidence type="ECO:0000256" key="4">
    <source>
        <dbReference type="ARBA" id="ARBA00022694"/>
    </source>
</evidence>
<evidence type="ECO:0000313" key="12">
    <source>
        <dbReference type="Proteomes" id="UP000184342"/>
    </source>
</evidence>
<dbReference type="Gene3D" id="3.20.20.70">
    <property type="entry name" value="Aldolase class I"/>
    <property type="match status" value="1"/>
</dbReference>
<sequence>MKLYFAPMEGVTGYLYRNAHFACYNNTDKYFSPFIVPSRSKGFKNRDLNDILPENNRGYELVPQILTNNAEDFIYAAEKIKILGYKEVNLNLGCPSGTVVSKNKGSGFLALRDELDRFLDRIFSENVMDISIKTRIGKDNPEEFRELMKIYNKYAMKELIIHPRVQKDFYKNRPNREVFGEALAISRNPVCYNGDIFTREDFEEFKIDFPEVDRIMLGRGLVANPGLAWEIQKKEVPGREVIKTFHDRIYEDYKGILFGDRNILFKMKELWAYMIELFPDSEKYIKRIRKSERLHDYDAAVETLFSDLLN</sequence>
<feature type="binding site" evidence="9">
    <location>
        <position position="162"/>
    </location>
    <ligand>
        <name>FMN</name>
        <dbReference type="ChEBI" id="CHEBI:58210"/>
    </ligand>
</feature>
<comment type="function">
    <text evidence="7">Catalyzes the synthesis of 5,6-dihydrouridine (D), a modified base found in the D-loop of most tRNAs, via the reduction of the C5-C6 double bond in target uridines.</text>
</comment>
<dbReference type="Pfam" id="PF01207">
    <property type="entry name" value="Dus"/>
    <property type="match status" value="1"/>
</dbReference>
<dbReference type="SUPFAM" id="SSF51395">
    <property type="entry name" value="FMN-linked oxidoreductases"/>
    <property type="match status" value="1"/>
</dbReference>
<dbReference type="AlphaFoldDB" id="A0A1M6GLZ4"/>
<evidence type="ECO:0000259" key="10">
    <source>
        <dbReference type="Pfam" id="PF01207"/>
    </source>
</evidence>
<keyword evidence="12" id="KW-1185">Reference proteome</keyword>
<evidence type="ECO:0000256" key="9">
    <source>
        <dbReference type="PIRSR" id="PIRSR006621-2"/>
    </source>
</evidence>
<evidence type="ECO:0000313" key="11">
    <source>
        <dbReference type="EMBL" id="SHJ10964.1"/>
    </source>
</evidence>
<dbReference type="STRING" id="1122934.SAMN02745691_01361"/>
<reference evidence="11 12" key="1">
    <citation type="submission" date="2016-11" db="EMBL/GenBank/DDBJ databases">
        <authorList>
            <person name="Jaros S."/>
            <person name="Januszkiewicz K."/>
            <person name="Wedrychowicz H."/>
        </authorList>
    </citation>
    <scope>NUCLEOTIDE SEQUENCE [LARGE SCALE GENOMIC DNA]</scope>
    <source>
        <strain evidence="11 12">DSM 15970</strain>
    </source>
</reference>
<dbReference type="GO" id="GO:0050660">
    <property type="term" value="F:flavin adenine dinucleotide binding"/>
    <property type="evidence" value="ECO:0007669"/>
    <property type="project" value="InterPro"/>
</dbReference>
<dbReference type="InterPro" id="IPR035587">
    <property type="entry name" value="DUS-like_FMN-bd"/>
</dbReference>
<dbReference type="Proteomes" id="UP000184342">
    <property type="component" value="Unassembled WGS sequence"/>
</dbReference>
<gene>
    <name evidence="11" type="ORF">SAMN02745691_01361</name>
</gene>
<dbReference type="EMBL" id="FQYT01000012">
    <property type="protein sequence ID" value="SHJ10964.1"/>
    <property type="molecule type" value="Genomic_DNA"/>
</dbReference>
<dbReference type="PANTHER" id="PTHR45846">
    <property type="entry name" value="TRNA-DIHYDROURIDINE(47) SYNTHASE [NAD(P)(+)]-LIKE"/>
    <property type="match status" value="1"/>
</dbReference>
<feature type="binding site" evidence="9">
    <location>
        <begin position="218"/>
        <end position="219"/>
    </location>
    <ligand>
        <name>FMN</name>
        <dbReference type="ChEBI" id="CHEBI:58210"/>
    </ligand>
</feature>
<comment type="cofactor">
    <cofactor evidence="1 7 9">
        <name>FMN</name>
        <dbReference type="ChEBI" id="CHEBI:58210"/>
    </cofactor>
</comment>
<dbReference type="GO" id="GO:0003723">
    <property type="term" value="F:RNA binding"/>
    <property type="evidence" value="ECO:0007669"/>
    <property type="project" value="TreeGrafter"/>
</dbReference>
<evidence type="ECO:0000256" key="3">
    <source>
        <dbReference type="ARBA" id="ARBA00022643"/>
    </source>
</evidence>
<dbReference type="CDD" id="cd02801">
    <property type="entry name" value="DUS_like_FMN"/>
    <property type="match status" value="1"/>
</dbReference>
<dbReference type="EC" id="1.3.1.-" evidence="7"/>
<name>A0A1M6GLZ4_9FIRM</name>
<accession>A0A1M6GLZ4</accession>
<proteinExistence type="inferred from homology"/>
<dbReference type="PROSITE" id="PS01136">
    <property type="entry name" value="UPF0034"/>
    <property type="match status" value="1"/>
</dbReference>
<keyword evidence="2 7" id="KW-0285">Flavoprotein</keyword>
<organism evidence="11 12">
    <name type="scientific">Parasporobacterium paucivorans DSM 15970</name>
    <dbReference type="NCBI Taxonomy" id="1122934"/>
    <lineage>
        <taxon>Bacteria</taxon>
        <taxon>Bacillati</taxon>
        <taxon>Bacillota</taxon>
        <taxon>Clostridia</taxon>
        <taxon>Lachnospirales</taxon>
        <taxon>Lachnospiraceae</taxon>
        <taxon>Parasporobacterium</taxon>
    </lineage>
</organism>
<dbReference type="InterPro" id="IPR013785">
    <property type="entry name" value="Aldolase_TIM"/>
</dbReference>
<dbReference type="InterPro" id="IPR001269">
    <property type="entry name" value="DUS_fam"/>
</dbReference>
<keyword evidence="9" id="KW-0547">Nucleotide-binding</keyword>
<dbReference type="RefSeq" id="WP_073993611.1">
    <property type="nucleotide sequence ID" value="NZ_FQYT01000012.1"/>
</dbReference>
<keyword evidence="5" id="KW-0521">NADP</keyword>
<feature type="binding site" evidence="9">
    <location>
        <position position="133"/>
    </location>
    <ligand>
        <name>FMN</name>
        <dbReference type="ChEBI" id="CHEBI:58210"/>
    </ligand>
</feature>
<evidence type="ECO:0000256" key="7">
    <source>
        <dbReference type="PIRNR" id="PIRNR006621"/>
    </source>
</evidence>
<evidence type="ECO:0000256" key="1">
    <source>
        <dbReference type="ARBA" id="ARBA00001917"/>
    </source>
</evidence>